<evidence type="ECO:0000313" key="4">
    <source>
        <dbReference type="EMBL" id="SUZ50543.1"/>
    </source>
</evidence>
<proteinExistence type="inferred from homology"/>
<comment type="similarity">
    <text evidence="1">Belongs to the transferase hexapeptide repeat family.</text>
</comment>
<evidence type="ECO:0000256" key="2">
    <source>
        <dbReference type="ARBA" id="ARBA00022679"/>
    </source>
</evidence>
<dbReference type="InterPro" id="IPR001451">
    <property type="entry name" value="Hexapep"/>
</dbReference>
<dbReference type="InterPro" id="IPR018357">
    <property type="entry name" value="Hexapep_transf_CS"/>
</dbReference>
<keyword evidence="2" id="KW-0808">Transferase</keyword>
<dbReference type="GO" id="GO:0016740">
    <property type="term" value="F:transferase activity"/>
    <property type="evidence" value="ECO:0007669"/>
    <property type="project" value="UniProtKB-KW"/>
</dbReference>
<sequence length="274" mass="28831">MSDLQAQIEELWAGRADLSVDDAGANAAIHAAIDLLDTGQARVAEPDGSGGVVVHEWLKLAILLLFRQSQMTTIEMGPFEFTDKIPLKTGWAERRVRVVPGAQARWGSYQGPGVVMMPSYTNIGAYVGDNTMVDTWATVGSCAQIGRNVHLSGGVGIGGVLEPPNAVPVVIGDDCLIGSRCIVAEGARVGNGAVLGAGAVLTGSIPVIDAETGEEISRGVVPDWCVAVQATRPKVFEGGEYGLPCVLVLKRLDPGERHDKSTLNDVLRRHGVTT</sequence>
<organism evidence="4">
    <name type="scientific">marine metagenome</name>
    <dbReference type="NCBI Taxonomy" id="408172"/>
    <lineage>
        <taxon>unclassified sequences</taxon>
        <taxon>metagenomes</taxon>
        <taxon>ecological metagenomes</taxon>
    </lineage>
</organism>
<dbReference type="InterPro" id="IPR011004">
    <property type="entry name" value="Trimer_LpxA-like_sf"/>
</dbReference>
<dbReference type="Gene3D" id="1.10.166.10">
    <property type="entry name" value="Tetrahydrodipicolinate-N-succinyltransferase, N-terminal domain"/>
    <property type="match status" value="1"/>
</dbReference>
<reference evidence="4" key="1">
    <citation type="submission" date="2018-05" db="EMBL/GenBank/DDBJ databases">
        <authorList>
            <person name="Lanie J.A."/>
            <person name="Ng W.-L."/>
            <person name="Kazmierczak K.M."/>
            <person name="Andrzejewski T.M."/>
            <person name="Davidsen T.M."/>
            <person name="Wayne K.J."/>
            <person name="Tettelin H."/>
            <person name="Glass J.I."/>
            <person name="Rusch D."/>
            <person name="Podicherti R."/>
            <person name="Tsui H.-C.T."/>
            <person name="Winkler M.E."/>
        </authorList>
    </citation>
    <scope>NUCLEOTIDE SEQUENCE</scope>
</reference>
<evidence type="ECO:0000256" key="1">
    <source>
        <dbReference type="ARBA" id="ARBA00007274"/>
    </source>
</evidence>
<evidence type="ECO:0000259" key="3">
    <source>
        <dbReference type="Pfam" id="PF14805"/>
    </source>
</evidence>
<protein>
    <recommendedName>
        <fullName evidence="3">Tetrahydrodipicolinate-N-succinyltransferase chain A domain-containing protein</fullName>
    </recommendedName>
</protein>
<dbReference type="Pfam" id="PF14602">
    <property type="entry name" value="Hexapep_2"/>
    <property type="match status" value="1"/>
</dbReference>
<dbReference type="EMBL" id="UINC01000176">
    <property type="protein sequence ID" value="SUZ50543.1"/>
    <property type="molecule type" value="Genomic_DNA"/>
</dbReference>
<dbReference type="NCBIfam" id="NF008808">
    <property type="entry name" value="PRK11830.1"/>
    <property type="match status" value="1"/>
</dbReference>
<dbReference type="Gene3D" id="2.160.10.10">
    <property type="entry name" value="Hexapeptide repeat proteins"/>
    <property type="match status" value="1"/>
</dbReference>
<name>A0A381NAH0_9ZZZZ</name>
<dbReference type="PANTHER" id="PTHR43300">
    <property type="entry name" value="ACETYLTRANSFERASE"/>
    <property type="match status" value="1"/>
</dbReference>
<dbReference type="InterPro" id="IPR023180">
    <property type="entry name" value="THP_succinylTrfase_dom1"/>
</dbReference>
<dbReference type="SUPFAM" id="SSF51161">
    <property type="entry name" value="Trimeric LpxA-like enzymes"/>
    <property type="match status" value="1"/>
</dbReference>
<dbReference type="AlphaFoldDB" id="A0A381NAH0"/>
<dbReference type="PROSITE" id="PS00101">
    <property type="entry name" value="HEXAPEP_TRANSFERASES"/>
    <property type="match status" value="1"/>
</dbReference>
<dbReference type="Pfam" id="PF14805">
    <property type="entry name" value="THDPS_N_2"/>
    <property type="match status" value="1"/>
</dbReference>
<feature type="domain" description="Tetrahydrodipicolinate-N-succinyltransferase chain A" evidence="3">
    <location>
        <begin position="3"/>
        <end position="67"/>
    </location>
</feature>
<dbReference type="InterPro" id="IPR037133">
    <property type="entry name" value="THP_succinylTrfase_N_sf"/>
</dbReference>
<dbReference type="CDD" id="cd03350">
    <property type="entry name" value="LbH_THP_succinylT"/>
    <property type="match status" value="1"/>
</dbReference>
<accession>A0A381NAH0</accession>
<dbReference type="InterPro" id="IPR050179">
    <property type="entry name" value="Trans_hexapeptide_repeat"/>
</dbReference>
<gene>
    <name evidence="4" type="ORF">METZ01_LOCUS3397</name>
</gene>